<dbReference type="InterPro" id="IPR000850">
    <property type="entry name" value="Adenylat/UMP-CMP_kin"/>
</dbReference>
<dbReference type="InterPro" id="IPR007862">
    <property type="entry name" value="Adenylate_kinase_lid-dom"/>
</dbReference>
<evidence type="ECO:0000313" key="8">
    <source>
        <dbReference type="Proteomes" id="UP001301350"/>
    </source>
</evidence>
<evidence type="ECO:0000256" key="1">
    <source>
        <dbReference type="ARBA" id="ARBA00022679"/>
    </source>
</evidence>
<dbReference type="NCBIfam" id="NF011100">
    <property type="entry name" value="PRK14527.1"/>
    <property type="match status" value="1"/>
</dbReference>
<comment type="similarity">
    <text evidence="4">Belongs to the adenylate kinase family.</text>
</comment>
<dbReference type="GO" id="GO:0005524">
    <property type="term" value="F:ATP binding"/>
    <property type="evidence" value="ECO:0007669"/>
    <property type="project" value="InterPro"/>
</dbReference>
<evidence type="ECO:0000256" key="2">
    <source>
        <dbReference type="ARBA" id="ARBA00022741"/>
    </source>
</evidence>
<dbReference type="NCBIfam" id="TIGR01351">
    <property type="entry name" value="adk"/>
    <property type="match status" value="1"/>
</dbReference>
<evidence type="ECO:0000256" key="4">
    <source>
        <dbReference type="RuleBase" id="RU003330"/>
    </source>
</evidence>
<dbReference type="Proteomes" id="UP001301350">
    <property type="component" value="Unassembled WGS sequence"/>
</dbReference>
<proteinExistence type="inferred from homology"/>
<accession>A0AAV9IZE6</accession>
<feature type="region of interest" description="Disordered" evidence="5">
    <location>
        <begin position="264"/>
        <end position="288"/>
    </location>
</feature>
<keyword evidence="3 4" id="KW-0418">Kinase</keyword>
<evidence type="ECO:0000256" key="5">
    <source>
        <dbReference type="SAM" id="MobiDB-lite"/>
    </source>
</evidence>
<name>A0AAV9IZE6_CYACA</name>
<feature type="domain" description="Adenylate kinase active site lid" evidence="6">
    <location>
        <begin position="176"/>
        <end position="211"/>
    </location>
</feature>
<organism evidence="7 8">
    <name type="scientific">Cyanidium caldarium</name>
    <name type="common">Red alga</name>
    <dbReference type="NCBI Taxonomy" id="2771"/>
    <lineage>
        <taxon>Eukaryota</taxon>
        <taxon>Rhodophyta</taxon>
        <taxon>Bangiophyceae</taxon>
        <taxon>Cyanidiales</taxon>
        <taxon>Cyanidiaceae</taxon>
        <taxon>Cyanidium</taxon>
    </lineage>
</organism>
<dbReference type="Pfam" id="PF00406">
    <property type="entry name" value="ADK"/>
    <property type="match status" value="1"/>
</dbReference>
<dbReference type="Gene3D" id="3.40.50.300">
    <property type="entry name" value="P-loop containing nucleotide triphosphate hydrolases"/>
    <property type="match status" value="1"/>
</dbReference>
<dbReference type="PROSITE" id="PS00113">
    <property type="entry name" value="ADENYLATE_KINASE"/>
    <property type="match status" value="1"/>
</dbReference>
<reference evidence="7 8" key="1">
    <citation type="submission" date="2022-07" db="EMBL/GenBank/DDBJ databases">
        <title>Genome-wide signatures of adaptation to extreme environments.</title>
        <authorList>
            <person name="Cho C.H."/>
            <person name="Yoon H.S."/>
        </authorList>
    </citation>
    <scope>NUCLEOTIDE SEQUENCE [LARGE SCALE GENOMIC DNA]</scope>
    <source>
        <strain evidence="7 8">DBV 063 E5</strain>
    </source>
</reference>
<dbReference type="EMBL" id="JANCYW010000012">
    <property type="protein sequence ID" value="KAK4537496.1"/>
    <property type="molecule type" value="Genomic_DNA"/>
</dbReference>
<gene>
    <name evidence="7" type="ORF">CDCA_CDCA12G3521</name>
</gene>
<comment type="caution">
    <text evidence="7">The sequence shown here is derived from an EMBL/GenBank/DDBJ whole genome shotgun (WGS) entry which is preliminary data.</text>
</comment>
<feature type="compositionally biased region" description="Low complexity" evidence="5">
    <location>
        <begin position="264"/>
        <end position="275"/>
    </location>
</feature>
<dbReference type="HAMAP" id="MF_00235">
    <property type="entry name" value="Adenylate_kinase_Adk"/>
    <property type="match status" value="1"/>
</dbReference>
<dbReference type="NCBIfam" id="NF001381">
    <property type="entry name" value="PRK00279.1-3"/>
    <property type="match status" value="1"/>
</dbReference>
<keyword evidence="8" id="KW-1185">Reference proteome</keyword>
<feature type="region of interest" description="Disordered" evidence="5">
    <location>
        <begin position="24"/>
        <end position="43"/>
    </location>
</feature>
<dbReference type="PRINTS" id="PR00094">
    <property type="entry name" value="ADENYLTKNASE"/>
</dbReference>
<evidence type="ECO:0000313" key="7">
    <source>
        <dbReference type="EMBL" id="KAK4537496.1"/>
    </source>
</evidence>
<keyword evidence="2" id="KW-0547">Nucleotide-binding</keyword>
<dbReference type="CDD" id="cd01428">
    <property type="entry name" value="ADK"/>
    <property type="match status" value="1"/>
</dbReference>
<evidence type="ECO:0000256" key="3">
    <source>
        <dbReference type="ARBA" id="ARBA00022777"/>
    </source>
</evidence>
<keyword evidence="1 4" id="KW-0808">Transferase</keyword>
<dbReference type="PANTHER" id="PTHR23359">
    <property type="entry name" value="NUCLEOTIDE KINASE"/>
    <property type="match status" value="1"/>
</dbReference>
<dbReference type="AlphaFoldDB" id="A0AAV9IZE6"/>
<dbReference type="GO" id="GO:0004017">
    <property type="term" value="F:AMP kinase activity"/>
    <property type="evidence" value="ECO:0007669"/>
    <property type="project" value="InterPro"/>
</dbReference>
<evidence type="ECO:0000259" key="6">
    <source>
        <dbReference type="Pfam" id="PF05191"/>
    </source>
</evidence>
<dbReference type="InterPro" id="IPR027417">
    <property type="entry name" value="P-loop_NTPase"/>
</dbReference>
<dbReference type="Pfam" id="PF05191">
    <property type="entry name" value="ADK_lid"/>
    <property type="match status" value="1"/>
</dbReference>
<sequence>MSPASEALGEVSTEELVQELERRLGLDGGGGQGGAAAPGAHRPEAVQRRGVILIGPPGSGKGTQAPLMKDKLCYCQLSTGDMLRAAVASGSELGREAKKVMDAGGLVSDSVVLGLVRENLRRPECAKGFILDGFPRTLQQAQMLDALVGEEPGTSLTAVLNFAVDDEQLVKRITGRLFHPTSGRSYHTEFNPPQQPMRDDVTGEPLVQRSDDNEETLQKRLAAFHESTRPVLDYYRQRGILFQIDAGQEIDKVRQQWSRALGVETAEPAAAPSTHAARDEAPVQAANP</sequence>
<protein>
    <recommendedName>
        <fullName evidence="6">Adenylate kinase active site lid domain-containing protein</fullName>
    </recommendedName>
</protein>
<dbReference type="InterPro" id="IPR033690">
    <property type="entry name" value="Adenylat_kinase_CS"/>
</dbReference>
<feature type="compositionally biased region" description="Gly residues" evidence="5">
    <location>
        <begin position="26"/>
        <end position="36"/>
    </location>
</feature>
<dbReference type="InterPro" id="IPR006259">
    <property type="entry name" value="Adenyl_kin_sub"/>
</dbReference>
<dbReference type="FunFam" id="3.40.50.300:FF:000106">
    <property type="entry name" value="Adenylate kinase mitochondrial"/>
    <property type="match status" value="1"/>
</dbReference>
<dbReference type="SUPFAM" id="SSF52540">
    <property type="entry name" value="P-loop containing nucleoside triphosphate hydrolases"/>
    <property type="match status" value="1"/>
</dbReference>